<dbReference type="SUPFAM" id="SSF64438">
    <property type="entry name" value="CNF1/YfiH-like putative cysteine hydrolases"/>
    <property type="match status" value="1"/>
</dbReference>
<evidence type="ECO:0000256" key="5">
    <source>
        <dbReference type="ARBA" id="ARBA00022723"/>
    </source>
</evidence>
<keyword evidence="6" id="KW-0378">Hydrolase</keyword>
<evidence type="ECO:0000313" key="14">
    <source>
        <dbReference type="Proteomes" id="UP000248544"/>
    </source>
</evidence>
<dbReference type="GO" id="GO:0016787">
    <property type="term" value="F:hydrolase activity"/>
    <property type="evidence" value="ECO:0007669"/>
    <property type="project" value="UniProtKB-KW"/>
</dbReference>
<keyword evidence="7" id="KW-0862">Zinc</keyword>
<reference evidence="13 14" key="1">
    <citation type="submission" date="2018-01" db="EMBL/GenBank/DDBJ databases">
        <title>Draft genome sequence of Sphaerisporangium sp. 7K107.</title>
        <authorList>
            <person name="Sahin N."/>
            <person name="Saygin H."/>
            <person name="Ay H."/>
        </authorList>
    </citation>
    <scope>NUCLEOTIDE SEQUENCE [LARGE SCALE GENOMIC DNA]</scope>
    <source>
        <strain evidence="13 14">7K107</strain>
    </source>
</reference>
<comment type="similarity">
    <text evidence="3 12">Belongs to the purine nucleoside phosphorylase YfiH/LACC1 family.</text>
</comment>
<keyword evidence="14" id="KW-1185">Reference proteome</keyword>
<dbReference type="NCBIfam" id="TIGR00726">
    <property type="entry name" value="peptidoglycan editing factor PgeF"/>
    <property type="match status" value="1"/>
</dbReference>
<comment type="catalytic activity">
    <reaction evidence="10">
        <text>adenosine + phosphate = alpha-D-ribose 1-phosphate + adenine</text>
        <dbReference type="Rhea" id="RHEA:27642"/>
        <dbReference type="ChEBI" id="CHEBI:16335"/>
        <dbReference type="ChEBI" id="CHEBI:16708"/>
        <dbReference type="ChEBI" id="CHEBI:43474"/>
        <dbReference type="ChEBI" id="CHEBI:57720"/>
        <dbReference type="EC" id="2.4.2.1"/>
    </reaction>
    <physiologicalReaction direction="left-to-right" evidence="10">
        <dbReference type="Rhea" id="RHEA:27643"/>
    </physiologicalReaction>
</comment>
<evidence type="ECO:0000256" key="2">
    <source>
        <dbReference type="ARBA" id="ARBA00003215"/>
    </source>
</evidence>
<evidence type="ECO:0000256" key="8">
    <source>
        <dbReference type="ARBA" id="ARBA00023008"/>
    </source>
</evidence>
<keyword evidence="8" id="KW-0186">Copper</keyword>
<dbReference type="InterPro" id="IPR038371">
    <property type="entry name" value="Cu_polyphenol_OxRdtase_sf"/>
</dbReference>
<evidence type="ECO:0000313" key="13">
    <source>
        <dbReference type="EMBL" id="PZG43978.1"/>
    </source>
</evidence>
<evidence type="ECO:0000256" key="6">
    <source>
        <dbReference type="ARBA" id="ARBA00022801"/>
    </source>
</evidence>
<dbReference type="EMBL" id="POUA01000131">
    <property type="protein sequence ID" value="PZG43978.1"/>
    <property type="molecule type" value="Genomic_DNA"/>
</dbReference>
<proteinExistence type="inferred from homology"/>
<keyword evidence="4" id="KW-0808">Transferase</keyword>
<protein>
    <recommendedName>
        <fullName evidence="12">Purine nucleoside phosphorylase</fullName>
    </recommendedName>
</protein>
<gene>
    <name evidence="13" type="ORF">C1I98_17890</name>
</gene>
<evidence type="ECO:0000256" key="3">
    <source>
        <dbReference type="ARBA" id="ARBA00007353"/>
    </source>
</evidence>
<dbReference type="Gene3D" id="3.60.140.10">
    <property type="entry name" value="CNF1/YfiH-like putative cysteine hydrolases"/>
    <property type="match status" value="1"/>
</dbReference>
<evidence type="ECO:0000256" key="12">
    <source>
        <dbReference type="RuleBase" id="RU361274"/>
    </source>
</evidence>
<dbReference type="Proteomes" id="UP000248544">
    <property type="component" value="Unassembled WGS sequence"/>
</dbReference>
<evidence type="ECO:0000256" key="7">
    <source>
        <dbReference type="ARBA" id="ARBA00022833"/>
    </source>
</evidence>
<comment type="catalytic activity">
    <reaction evidence="9">
        <text>adenosine + H2O + H(+) = inosine + NH4(+)</text>
        <dbReference type="Rhea" id="RHEA:24408"/>
        <dbReference type="ChEBI" id="CHEBI:15377"/>
        <dbReference type="ChEBI" id="CHEBI:15378"/>
        <dbReference type="ChEBI" id="CHEBI:16335"/>
        <dbReference type="ChEBI" id="CHEBI:17596"/>
        <dbReference type="ChEBI" id="CHEBI:28938"/>
        <dbReference type="EC" id="3.5.4.4"/>
    </reaction>
    <physiologicalReaction direction="left-to-right" evidence="9">
        <dbReference type="Rhea" id="RHEA:24409"/>
    </physiologicalReaction>
</comment>
<dbReference type="Pfam" id="PF02578">
    <property type="entry name" value="Cu-oxidase_4"/>
    <property type="match status" value="1"/>
</dbReference>
<keyword evidence="5" id="KW-0479">Metal-binding</keyword>
<comment type="catalytic activity">
    <reaction evidence="1">
        <text>inosine + phosphate = alpha-D-ribose 1-phosphate + hypoxanthine</text>
        <dbReference type="Rhea" id="RHEA:27646"/>
        <dbReference type="ChEBI" id="CHEBI:17368"/>
        <dbReference type="ChEBI" id="CHEBI:17596"/>
        <dbReference type="ChEBI" id="CHEBI:43474"/>
        <dbReference type="ChEBI" id="CHEBI:57720"/>
        <dbReference type="EC" id="2.4.2.1"/>
    </reaction>
    <physiologicalReaction direction="left-to-right" evidence="1">
        <dbReference type="Rhea" id="RHEA:27647"/>
    </physiologicalReaction>
</comment>
<dbReference type="AlphaFoldDB" id="A0A2W2H334"/>
<evidence type="ECO:0000256" key="4">
    <source>
        <dbReference type="ARBA" id="ARBA00022679"/>
    </source>
</evidence>
<dbReference type="CDD" id="cd16833">
    <property type="entry name" value="YfiH"/>
    <property type="match status" value="1"/>
</dbReference>
<evidence type="ECO:0000256" key="10">
    <source>
        <dbReference type="ARBA" id="ARBA00048968"/>
    </source>
</evidence>
<dbReference type="GO" id="GO:0017061">
    <property type="term" value="F:S-methyl-5-thioadenosine phosphorylase activity"/>
    <property type="evidence" value="ECO:0007669"/>
    <property type="project" value="UniProtKB-EC"/>
</dbReference>
<sequence>MAYTDRHGGVSAAPYGSRNLGGHVGDSAEAVAQNRARTEAELGIGPGLLVFPHQVHGTDIAYVTGPFPGEPPAADGVVTDRPGIALGVLGADCAGVLVADPVNGVIGAAHSGRPGTLDGVVTALAGEMARLGADLPRATAVIGPTACGRCYEVPAEMREQGARVLPETWSTTSWGTPALDLRAGIAARLAAAGITDIRHDDRCTIESPELYSHRRERKTGRFAGIVWMPGTPGS</sequence>
<organism evidence="13 14">
    <name type="scientific">Spongiactinospora gelatinilytica</name>
    <dbReference type="NCBI Taxonomy" id="2666298"/>
    <lineage>
        <taxon>Bacteria</taxon>
        <taxon>Bacillati</taxon>
        <taxon>Actinomycetota</taxon>
        <taxon>Actinomycetes</taxon>
        <taxon>Streptosporangiales</taxon>
        <taxon>Streptosporangiaceae</taxon>
        <taxon>Spongiactinospora</taxon>
    </lineage>
</organism>
<dbReference type="PANTHER" id="PTHR30616">
    <property type="entry name" value="UNCHARACTERIZED PROTEIN YFIH"/>
    <property type="match status" value="1"/>
</dbReference>
<accession>A0A2W2H334</accession>
<evidence type="ECO:0000256" key="9">
    <source>
        <dbReference type="ARBA" id="ARBA00047989"/>
    </source>
</evidence>
<dbReference type="GO" id="GO:0005507">
    <property type="term" value="F:copper ion binding"/>
    <property type="evidence" value="ECO:0007669"/>
    <property type="project" value="TreeGrafter"/>
</dbReference>
<evidence type="ECO:0000256" key="11">
    <source>
        <dbReference type="ARBA" id="ARBA00049893"/>
    </source>
</evidence>
<evidence type="ECO:0000256" key="1">
    <source>
        <dbReference type="ARBA" id="ARBA00000553"/>
    </source>
</evidence>
<comment type="function">
    <text evidence="2">Purine nucleoside enzyme that catalyzes the phosphorolysis of adenosine and inosine nucleosides, yielding D-ribose 1-phosphate and the respective free bases, adenine and hypoxanthine. Also catalyzes the phosphorolysis of S-methyl-5'-thioadenosine into adenine and S-methyl-5-thio-alpha-D-ribose 1-phosphate. Also has adenosine deaminase activity.</text>
</comment>
<comment type="catalytic activity">
    <reaction evidence="11">
        <text>S-methyl-5'-thioadenosine + phosphate = 5-(methylsulfanyl)-alpha-D-ribose 1-phosphate + adenine</text>
        <dbReference type="Rhea" id="RHEA:11852"/>
        <dbReference type="ChEBI" id="CHEBI:16708"/>
        <dbReference type="ChEBI" id="CHEBI:17509"/>
        <dbReference type="ChEBI" id="CHEBI:43474"/>
        <dbReference type="ChEBI" id="CHEBI:58533"/>
        <dbReference type="EC" id="2.4.2.28"/>
    </reaction>
    <physiologicalReaction direction="left-to-right" evidence="11">
        <dbReference type="Rhea" id="RHEA:11853"/>
    </physiologicalReaction>
</comment>
<dbReference type="PANTHER" id="PTHR30616:SF2">
    <property type="entry name" value="PURINE NUCLEOSIDE PHOSPHORYLASE LACC1"/>
    <property type="match status" value="1"/>
</dbReference>
<dbReference type="InterPro" id="IPR003730">
    <property type="entry name" value="Cu_polyphenol_OxRdtase"/>
</dbReference>
<comment type="caution">
    <text evidence="13">The sequence shown here is derived from an EMBL/GenBank/DDBJ whole genome shotgun (WGS) entry which is preliminary data.</text>
</comment>
<dbReference type="InterPro" id="IPR011324">
    <property type="entry name" value="Cytotoxic_necrot_fac-like_cat"/>
</dbReference>
<name>A0A2W2H334_9ACTN</name>